<name>A0ABP9PI17_9ACTN</name>
<keyword evidence="4" id="KW-1185">Reference proteome</keyword>
<protein>
    <recommendedName>
        <fullName evidence="5">Fibronectin attachment protein</fullName>
    </recommendedName>
</protein>
<proteinExistence type="predicted"/>
<evidence type="ECO:0000313" key="3">
    <source>
        <dbReference type="EMBL" id="GAA5146055.1"/>
    </source>
</evidence>
<comment type="caution">
    <text evidence="3">The sequence shown here is derived from an EMBL/GenBank/DDBJ whole genome shotgun (WGS) entry which is preliminary data.</text>
</comment>
<keyword evidence="2" id="KW-0472">Membrane</keyword>
<dbReference type="Proteomes" id="UP001500221">
    <property type="component" value="Unassembled WGS sequence"/>
</dbReference>
<dbReference type="EMBL" id="BAABKG010000002">
    <property type="protein sequence ID" value="GAA5146055.1"/>
    <property type="molecule type" value="Genomic_DNA"/>
</dbReference>
<gene>
    <name evidence="3" type="ORF">GCM10023340_16390</name>
</gene>
<accession>A0ABP9PI17</accession>
<evidence type="ECO:0000256" key="2">
    <source>
        <dbReference type="SAM" id="Phobius"/>
    </source>
</evidence>
<keyword evidence="2" id="KW-0812">Transmembrane</keyword>
<feature type="region of interest" description="Disordered" evidence="1">
    <location>
        <begin position="59"/>
        <end position="104"/>
    </location>
</feature>
<organism evidence="3 4">
    <name type="scientific">Nocardioides marinquilinus</name>
    <dbReference type="NCBI Taxonomy" id="1210400"/>
    <lineage>
        <taxon>Bacteria</taxon>
        <taxon>Bacillati</taxon>
        <taxon>Actinomycetota</taxon>
        <taxon>Actinomycetes</taxon>
        <taxon>Propionibacteriales</taxon>
        <taxon>Nocardioidaceae</taxon>
        <taxon>Nocardioides</taxon>
    </lineage>
</organism>
<reference evidence="4" key="1">
    <citation type="journal article" date="2019" name="Int. J. Syst. Evol. Microbiol.">
        <title>The Global Catalogue of Microorganisms (GCM) 10K type strain sequencing project: providing services to taxonomists for standard genome sequencing and annotation.</title>
        <authorList>
            <consortium name="The Broad Institute Genomics Platform"/>
            <consortium name="The Broad Institute Genome Sequencing Center for Infectious Disease"/>
            <person name="Wu L."/>
            <person name="Ma J."/>
        </authorList>
    </citation>
    <scope>NUCLEOTIDE SEQUENCE [LARGE SCALE GENOMIC DNA]</scope>
    <source>
        <strain evidence="4">JCM 18459</strain>
    </source>
</reference>
<evidence type="ECO:0000256" key="1">
    <source>
        <dbReference type="SAM" id="MobiDB-lite"/>
    </source>
</evidence>
<evidence type="ECO:0008006" key="5">
    <source>
        <dbReference type="Google" id="ProtNLM"/>
    </source>
</evidence>
<sequence>MAALVAADRDATDVPAPDLARLRAGGRRLVVRRRLAAGAAALVVVGTAAVSAAVLVGGDEPTGSGVATDPSPTPPSASPTPTSTPTVRTGPVAPRPPETLEKGRLQTPLGYVNGEWEAAPPLGEVLTVGRAGRYDEVLYGADLDGEPVLVRGLRDGDRLLRVFVPLTPQGLRRDDVALYDGFLLGLPGDPVDTTGGYYLLQGVARGDVTFSISAPGEQPRPVTGSSTEVIEGYTVFYDVGDWRQGWDPLKAAPLTLTTDADRTVDVREVTYTG</sequence>
<feature type="transmembrane region" description="Helical" evidence="2">
    <location>
        <begin position="35"/>
        <end position="56"/>
    </location>
</feature>
<keyword evidence="2" id="KW-1133">Transmembrane helix</keyword>
<evidence type="ECO:0000313" key="4">
    <source>
        <dbReference type="Proteomes" id="UP001500221"/>
    </source>
</evidence>